<evidence type="ECO:0000256" key="4">
    <source>
        <dbReference type="ARBA" id="ARBA00022801"/>
    </source>
</evidence>
<dbReference type="InterPro" id="IPR036185">
    <property type="entry name" value="DNA_heli_DnaB-like_N_sf"/>
</dbReference>
<reference evidence="12" key="1">
    <citation type="journal article" date="2021" name="PeerJ">
        <title>Extensive microbial diversity within the chicken gut microbiome revealed by metagenomics and culture.</title>
        <authorList>
            <person name="Gilroy R."/>
            <person name="Ravi A."/>
            <person name="Getino M."/>
            <person name="Pursley I."/>
            <person name="Horton D.L."/>
            <person name="Alikhan N.F."/>
            <person name="Baker D."/>
            <person name="Gharbi K."/>
            <person name="Hall N."/>
            <person name="Watson M."/>
            <person name="Adriaenssens E.M."/>
            <person name="Foster-Nyarko E."/>
            <person name="Jarju S."/>
            <person name="Secka A."/>
            <person name="Antonio M."/>
            <person name="Oren A."/>
            <person name="Chaudhuri R.R."/>
            <person name="La Ragione R."/>
            <person name="Hildebrand F."/>
            <person name="Pallen M.J."/>
        </authorList>
    </citation>
    <scope>NUCLEOTIDE SEQUENCE</scope>
    <source>
        <strain evidence="12">CHK193-4272</strain>
    </source>
</reference>
<comment type="catalytic activity">
    <reaction evidence="10">
        <text>ATP + H2O = ADP + phosphate + H(+)</text>
        <dbReference type="Rhea" id="RHEA:13065"/>
        <dbReference type="ChEBI" id="CHEBI:15377"/>
        <dbReference type="ChEBI" id="CHEBI:15378"/>
        <dbReference type="ChEBI" id="CHEBI:30616"/>
        <dbReference type="ChEBI" id="CHEBI:43474"/>
        <dbReference type="ChEBI" id="CHEBI:456216"/>
        <dbReference type="EC" id="5.6.2.3"/>
    </reaction>
</comment>
<dbReference type="EC" id="5.6.2.3" evidence="9"/>
<dbReference type="PANTHER" id="PTHR30153">
    <property type="entry name" value="REPLICATIVE DNA HELICASE DNAB"/>
    <property type="match status" value="1"/>
</dbReference>
<proteinExistence type="inferred from homology"/>
<evidence type="ECO:0000313" key="12">
    <source>
        <dbReference type="EMBL" id="HIV61913.1"/>
    </source>
</evidence>
<organism evidence="12 13">
    <name type="scientific">Candidatus Butyricicoccus avistercoris</name>
    <dbReference type="NCBI Taxonomy" id="2838518"/>
    <lineage>
        <taxon>Bacteria</taxon>
        <taxon>Bacillati</taxon>
        <taxon>Bacillota</taxon>
        <taxon>Clostridia</taxon>
        <taxon>Eubacteriales</taxon>
        <taxon>Butyricicoccaceae</taxon>
        <taxon>Butyricicoccus</taxon>
    </lineage>
</organism>
<name>A0A9D1PI78_9FIRM</name>
<dbReference type="Pfam" id="PF03796">
    <property type="entry name" value="DnaB_C"/>
    <property type="match status" value="1"/>
</dbReference>
<keyword evidence="2" id="KW-0235">DNA replication</keyword>
<keyword evidence="5" id="KW-0347">Helicase</keyword>
<evidence type="ECO:0000256" key="2">
    <source>
        <dbReference type="ARBA" id="ARBA00022705"/>
    </source>
</evidence>
<dbReference type="Pfam" id="PF00772">
    <property type="entry name" value="DnaB"/>
    <property type="match status" value="1"/>
</dbReference>
<dbReference type="Gene3D" id="3.40.50.300">
    <property type="entry name" value="P-loop containing nucleotide triphosphate hydrolases"/>
    <property type="match status" value="1"/>
</dbReference>
<evidence type="ECO:0000256" key="3">
    <source>
        <dbReference type="ARBA" id="ARBA00022741"/>
    </source>
</evidence>
<dbReference type="InterPro" id="IPR007694">
    <property type="entry name" value="DNA_helicase_DnaB-like_C"/>
</dbReference>
<reference evidence="12" key="2">
    <citation type="submission" date="2021-04" db="EMBL/GenBank/DDBJ databases">
        <authorList>
            <person name="Gilroy R."/>
        </authorList>
    </citation>
    <scope>NUCLEOTIDE SEQUENCE</scope>
    <source>
        <strain evidence="12">CHK193-4272</strain>
    </source>
</reference>
<evidence type="ECO:0000256" key="10">
    <source>
        <dbReference type="ARBA" id="ARBA00048954"/>
    </source>
</evidence>
<gene>
    <name evidence="12" type="ORF">H9746_03565</name>
</gene>
<dbReference type="InterPro" id="IPR016136">
    <property type="entry name" value="DNA_helicase_N/primase_C"/>
</dbReference>
<dbReference type="SUPFAM" id="SSF52540">
    <property type="entry name" value="P-loop containing nucleoside triphosphate hydrolases"/>
    <property type="match status" value="1"/>
</dbReference>
<evidence type="ECO:0000256" key="8">
    <source>
        <dbReference type="ARBA" id="ARBA00023235"/>
    </source>
</evidence>
<comment type="similarity">
    <text evidence="1">Belongs to the helicase family. DnaB subfamily.</text>
</comment>
<sequence>MSNEYFISDAYLESCHILIGCMLQDKQAAAEIILRMTEKDFIFESHRLIFNTARKLFNEDSEITPQTIGSKTSDYIFKECKAMVDFTPSAVMWLDVWEMVKNSAAIYHAREFMEQIKLDTSMFTDIEELRTKAENLVNILSNKKRKNVFDYNELQVEYIQNLGVPRKFVDFGIDKLNRTARCPKNGLVVLAARPSVGKTAMALQFCRHLGEFCRVGFFSLETDRRTIMDRINAASAGVALEKLQDGNLTPLEVEHIICAARKKLNFKIYEASGYTSEQIRSDIVKDRLDIVFIDYLQLIQNANKKYSEYERVTYASTALKNIATELDVTVVALSQLNRNITKYEEPDPSDLRSSGQIEQDANVILFLYIPNDDELKNPDDIENQDALRWLKIAKAKEGRTGKFKMFFDGKHQRFIEDWVYFIEIENEFDKVVQQKFVTGA</sequence>
<evidence type="ECO:0000256" key="9">
    <source>
        <dbReference type="ARBA" id="ARBA00044969"/>
    </source>
</evidence>
<keyword evidence="3" id="KW-0547">Nucleotide-binding</keyword>
<dbReference type="GO" id="GO:0016787">
    <property type="term" value="F:hydrolase activity"/>
    <property type="evidence" value="ECO:0007669"/>
    <property type="project" value="UniProtKB-KW"/>
</dbReference>
<evidence type="ECO:0000313" key="13">
    <source>
        <dbReference type="Proteomes" id="UP000886808"/>
    </source>
</evidence>
<dbReference type="InterPro" id="IPR027417">
    <property type="entry name" value="P-loop_NTPase"/>
</dbReference>
<dbReference type="EMBL" id="DXIE01000026">
    <property type="protein sequence ID" value="HIV61913.1"/>
    <property type="molecule type" value="Genomic_DNA"/>
</dbReference>
<dbReference type="InterPro" id="IPR007693">
    <property type="entry name" value="DNA_helicase_DnaB-like_N"/>
</dbReference>
<keyword evidence="6" id="KW-0067">ATP-binding</keyword>
<dbReference type="GO" id="GO:0006260">
    <property type="term" value="P:DNA replication"/>
    <property type="evidence" value="ECO:0007669"/>
    <property type="project" value="UniProtKB-KW"/>
</dbReference>
<evidence type="ECO:0000256" key="1">
    <source>
        <dbReference type="ARBA" id="ARBA00008428"/>
    </source>
</evidence>
<keyword evidence="4" id="KW-0378">Hydrolase</keyword>
<dbReference type="GO" id="GO:0003677">
    <property type="term" value="F:DNA binding"/>
    <property type="evidence" value="ECO:0007669"/>
    <property type="project" value="UniProtKB-KW"/>
</dbReference>
<dbReference type="PANTHER" id="PTHR30153:SF2">
    <property type="entry name" value="REPLICATIVE DNA HELICASE"/>
    <property type="match status" value="1"/>
</dbReference>
<evidence type="ECO:0000256" key="7">
    <source>
        <dbReference type="ARBA" id="ARBA00023125"/>
    </source>
</evidence>
<dbReference type="SUPFAM" id="SSF48024">
    <property type="entry name" value="N-terminal domain of DnaB helicase"/>
    <property type="match status" value="1"/>
</dbReference>
<dbReference type="PROSITE" id="PS51199">
    <property type="entry name" value="SF4_HELICASE"/>
    <property type="match status" value="1"/>
</dbReference>
<dbReference type="GO" id="GO:0005524">
    <property type="term" value="F:ATP binding"/>
    <property type="evidence" value="ECO:0007669"/>
    <property type="project" value="UniProtKB-KW"/>
</dbReference>
<keyword evidence="8" id="KW-0413">Isomerase</keyword>
<feature type="domain" description="SF4 helicase" evidence="11">
    <location>
        <begin position="162"/>
        <end position="421"/>
    </location>
</feature>
<evidence type="ECO:0000256" key="5">
    <source>
        <dbReference type="ARBA" id="ARBA00022806"/>
    </source>
</evidence>
<evidence type="ECO:0000259" key="11">
    <source>
        <dbReference type="PROSITE" id="PS51199"/>
    </source>
</evidence>
<comment type="caution">
    <text evidence="12">The sequence shown here is derived from an EMBL/GenBank/DDBJ whole genome shotgun (WGS) entry which is preliminary data.</text>
</comment>
<dbReference type="AlphaFoldDB" id="A0A9D1PI78"/>
<accession>A0A9D1PI78</accession>
<evidence type="ECO:0000256" key="6">
    <source>
        <dbReference type="ARBA" id="ARBA00022840"/>
    </source>
</evidence>
<dbReference type="GO" id="GO:0005829">
    <property type="term" value="C:cytosol"/>
    <property type="evidence" value="ECO:0007669"/>
    <property type="project" value="TreeGrafter"/>
</dbReference>
<keyword evidence="7" id="KW-0238">DNA-binding</keyword>
<dbReference type="GO" id="GO:0043139">
    <property type="term" value="F:5'-3' DNA helicase activity"/>
    <property type="evidence" value="ECO:0007669"/>
    <property type="project" value="UniProtKB-EC"/>
</dbReference>
<protein>
    <recommendedName>
        <fullName evidence="9">DNA 5'-3' helicase</fullName>
        <ecNumber evidence="9">5.6.2.3</ecNumber>
    </recommendedName>
</protein>
<dbReference type="Proteomes" id="UP000886808">
    <property type="component" value="Unassembled WGS sequence"/>
</dbReference>
<dbReference type="Gene3D" id="1.10.860.10">
    <property type="entry name" value="DNAb Helicase, Chain A"/>
    <property type="match status" value="1"/>
</dbReference>